<organism evidence="1">
    <name type="scientific">marine sediment metagenome</name>
    <dbReference type="NCBI Taxonomy" id="412755"/>
    <lineage>
        <taxon>unclassified sequences</taxon>
        <taxon>metagenomes</taxon>
        <taxon>ecological metagenomes</taxon>
    </lineage>
</organism>
<evidence type="ECO:0000313" key="1">
    <source>
        <dbReference type="EMBL" id="KKM81439.1"/>
    </source>
</evidence>
<reference evidence="1" key="1">
    <citation type="journal article" date="2015" name="Nature">
        <title>Complex archaea that bridge the gap between prokaryotes and eukaryotes.</title>
        <authorList>
            <person name="Spang A."/>
            <person name="Saw J.H."/>
            <person name="Jorgensen S.L."/>
            <person name="Zaremba-Niedzwiedzka K."/>
            <person name="Martijn J."/>
            <person name="Lind A.E."/>
            <person name="van Eijk R."/>
            <person name="Schleper C."/>
            <person name="Guy L."/>
            <person name="Ettema T.J."/>
        </authorList>
    </citation>
    <scope>NUCLEOTIDE SEQUENCE</scope>
</reference>
<dbReference type="AlphaFoldDB" id="A0A0F9KGZ2"/>
<sequence>MRKIEFGLIVIVLLVLSFVICGCQEVSKPDLRRQLMTLRPDDQAKWNEKYGDSLKSQLTANILLVIQVLNKQGEAMKQLDSRLVKLEDPNE</sequence>
<comment type="caution">
    <text evidence="1">The sequence shown here is derived from an EMBL/GenBank/DDBJ whole genome shotgun (WGS) entry which is preliminary data.</text>
</comment>
<name>A0A0F9KGZ2_9ZZZZ</name>
<dbReference type="PROSITE" id="PS51257">
    <property type="entry name" value="PROKAR_LIPOPROTEIN"/>
    <property type="match status" value="1"/>
</dbReference>
<gene>
    <name evidence="1" type="ORF">LCGC14_1329780</name>
</gene>
<dbReference type="EMBL" id="LAZR01008020">
    <property type="protein sequence ID" value="KKM81439.1"/>
    <property type="molecule type" value="Genomic_DNA"/>
</dbReference>
<proteinExistence type="predicted"/>
<protein>
    <submittedName>
        <fullName evidence="1">Uncharacterized protein</fullName>
    </submittedName>
</protein>
<accession>A0A0F9KGZ2</accession>